<evidence type="ECO:0000313" key="2">
    <source>
        <dbReference type="Proteomes" id="UP000287908"/>
    </source>
</evidence>
<organism evidence="1 2">
    <name type="scientific">Idiomarina seosinensis</name>
    <dbReference type="NCBI Taxonomy" id="281739"/>
    <lineage>
        <taxon>Bacteria</taxon>
        <taxon>Pseudomonadati</taxon>
        <taxon>Pseudomonadota</taxon>
        <taxon>Gammaproteobacteria</taxon>
        <taxon>Alteromonadales</taxon>
        <taxon>Idiomarinaceae</taxon>
        <taxon>Idiomarina</taxon>
    </lineage>
</organism>
<evidence type="ECO:0000313" key="1">
    <source>
        <dbReference type="EMBL" id="RUO73571.1"/>
    </source>
</evidence>
<comment type="caution">
    <text evidence="1">The sequence shown here is derived from an EMBL/GenBank/DDBJ whole genome shotgun (WGS) entry which is preliminary data.</text>
</comment>
<dbReference type="AlphaFoldDB" id="A0A432Z6Q9"/>
<gene>
    <name evidence="1" type="ORF">CWI81_11120</name>
</gene>
<dbReference type="RefSeq" id="WP_126785376.1">
    <property type="nucleotide sequence ID" value="NZ_PIQF01000004.1"/>
</dbReference>
<dbReference type="Proteomes" id="UP000287908">
    <property type="component" value="Unassembled WGS sequence"/>
</dbReference>
<protein>
    <recommendedName>
        <fullName evidence="3">Glycosyltransferase</fullName>
    </recommendedName>
</protein>
<keyword evidence="2" id="KW-1185">Reference proteome</keyword>
<dbReference type="InterPro" id="IPR029044">
    <property type="entry name" value="Nucleotide-diphossugar_trans"/>
</dbReference>
<name>A0A432Z6Q9_9GAMM</name>
<reference evidence="1 2" key="1">
    <citation type="journal article" date="2011" name="Front. Microbiol.">
        <title>Genomic signatures of strain selection and enhancement in Bacillus atrophaeus var. globigii, a historical biowarfare simulant.</title>
        <authorList>
            <person name="Gibbons H.S."/>
            <person name="Broomall S.M."/>
            <person name="McNew L.A."/>
            <person name="Daligault H."/>
            <person name="Chapman C."/>
            <person name="Bruce D."/>
            <person name="Karavis M."/>
            <person name="Krepps M."/>
            <person name="McGregor P.A."/>
            <person name="Hong C."/>
            <person name="Park K.H."/>
            <person name="Akmal A."/>
            <person name="Feldman A."/>
            <person name="Lin J.S."/>
            <person name="Chang W.E."/>
            <person name="Higgs B.W."/>
            <person name="Demirev P."/>
            <person name="Lindquist J."/>
            <person name="Liem A."/>
            <person name="Fochler E."/>
            <person name="Read T.D."/>
            <person name="Tapia R."/>
            <person name="Johnson S."/>
            <person name="Bishop-Lilly K.A."/>
            <person name="Detter C."/>
            <person name="Han C."/>
            <person name="Sozhamannan S."/>
            <person name="Rosenzweig C.N."/>
            <person name="Skowronski E.W."/>
        </authorList>
    </citation>
    <scope>NUCLEOTIDE SEQUENCE [LARGE SCALE GENOMIC DNA]</scope>
    <source>
        <strain evidence="1 2">CL-SP19</strain>
    </source>
</reference>
<dbReference type="EMBL" id="PIQF01000004">
    <property type="protein sequence ID" value="RUO73571.1"/>
    <property type="molecule type" value="Genomic_DNA"/>
</dbReference>
<dbReference type="OrthoDB" id="5465469at2"/>
<accession>A0A432Z6Q9</accession>
<dbReference type="SUPFAM" id="SSF53448">
    <property type="entry name" value="Nucleotide-diphospho-sugar transferases"/>
    <property type="match status" value="1"/>
</dbReference>
<sequence>MSILNYIKYRWLRKYKSFKGRSLKKSAAQLVETAWQQQATSPGDHRLPASLMINLTSFPKRYKNLHLTIKSLLLQDIKPDSVNLWLYQEDIKELPEAVKQLENKGLSIIAVEDDSRSYKKLIPALNQYPDAFHVTADDDIYYRPDWLSTLVAGFSGNYNEILCWRAHYLTKDARGKPKPYRKWHPKTEVRGPDSRLFFTSGAGVLFPPGSLPNTAKDLSLALKLAPYADDLWWYIMARLNGSRITRVGDNPALINWPDSREGSLWQFNKQPELGNDAQLNRLISYFQINL</sequence>
<evidence type="ECO:0008006" key="3">
    <source>
        <dbReference type="Google" id="ProtNLM"/>
    </source>
</evidence>
<proteinExistence type="predicted"/>